<dbReference type="InterPro" id="IPR003594">
    <property type="entry name" value="HATPase_dom"/>
</dbReference>
<feature type="domain" description="HPt" evidence="16">
    <location>
        <begin position="3"/>
        <end position="107"/>
    </location>
</feature>
<dbReference type="Gene3D" id="1.20.120.160">
    <property type="entry name" value="HPT domain"/>
    <property type="match status" value="1"/>
</dbReference>
<sequence>MKTSIDMARFCQTFFEECSEHLAEIERILLSLDLNRPDEEELNALFRSAHTIKGSAGIFGFEDMTSVTHLLESLLDRIRGHEMLLTASMVDLFLKAKDAIALQLAGHRDGERVDLQFIEEVCCSLRHLTEQDALPSPSTKGDLPAVQAQTEDGKMQSTFELRFSPDTDLFMRGARLDYLFDELGELGELTAQAIIADAPPVEQLDPEHCHTRWQLWLAGTCNDMEIRDVFEFVADDDQLNIRRVQSAEIGNDRPEPQPVTASGSQTAAETQPFGRRAYDKDETAPGAFGRRGGEAESSIRVGVAKVDQLINQVGELVITQAMLDQMGRQLDPVLFQNLHQGLLQLERNTRDLQQSVMSIRLVPISIVFNRFPRLVRELAAKLGKQVELKMVGETTELDKGLVEKIADPLTHLVRNALDHALEVPELRIAAGKGPTGSVILQASQVGGRIVIDVIDDGAGLNREKILTKAVERGIATADTMSDEEVWQLIFAPGFSTAEAVTDISGRGVGMDVVLKNVQSLGGRVAIQSEQGKGTRVTISLPLTLAILDGLSVGVGNERLIVPINAIVESLQPTGENLKAINGNEVVQVRGEYIPILRLHRIFNLTDAVTDPRHGILMIIEVEGEKGAMLVDNLQDELQVVIKSMEENYRKVEGTSGAAILGDGRVALILDVGALMQPGKRNSNWHRTRSKEAWDAE</sequence>
<dbReference type="InterPro" id="IPR051315">
    <property type="entry name" value="Bact_Chemotaxis_CheA"/>
</dbReference>
<comment type="function">
    <text evidence="11">Involved in the transmission of sensory signals from the chemoreceptors to the flagellar motors. CheA is autophosphorylated; it can transfer its phosphate group to either CheB or CheY.</text>
</comment>
<dbReference type="InterPro" id="IPR036641">
    <property type="entry name" value="HPT_dom_sf"/>
</dbReference>
<dbReference type="InterPro" id="IPR004105">
    <property type="entry name" value="CheA-like_dim"/>
</dbReference>
<dbReference type="STRING" id="316067.Geob_3694"/>
<proteinExistence type="predicted"/>
<dbReference type="HOGENOM" id="CLU_000650_3_6_7"/>
<evidence type="ECO:0000313" key="17">
    <source>
        <dbReference type="EMBL" id="ACM22033.1"/>
    </source>
</evidence>
<dbReference type="InterPro" id="IPR037006">
    <property type="entry name" value="CheA-like_homodim_sf"/>
</dbReference>
<dbReference type="KEGG" id="geo:Geob_3694"/>
<dbReference type="InterPro" id="IPR036061">
    <property type="entry name" value="CheW-like_dom_sf"/>
</dbReference>
<dbReference type="SMART" id="SM00387">
    <property type="entry name" value="HATPase_c"/>
    <property type="match status" value="1"/>
</dbReference>
<dbReference type="InterPro" id="IPR002545">
    <property type="entry name" value="CheW-lke_dom"/>
</dbReference>
<keyword evidence="10" id="KW-0902">Two-component regulatory system</keyword>
<evidence type="ECO:0000259" key="15">
    <source>
        <dbReference type="PROSITE" id="PS50851"/>
    </source>
</evidence>
<dbReference type="OrthoDB" id="9803176at2"/>
<dbReference type="GO" id="GO:0005737">
    <property type="term" value="C:cytoplasm"/>
    <property type="evidence" value="ECO:0007669"/>
    <property type="project" value="InterPro"/>
</dbReference>
<dbReference type="InterPro" id="IPR008207">
    <property type="entry name" value="Sig_transdc_His_kin_Hpt_dom"/>
</dbReference>
<evidence type="ECO:0000256" key="3">
    <source>
        <dbReference type="ARBA" id="ARBA00021495"/>
    </source>
</evidence>
<evidence type="ECO:0000256" key="8">
    <source>
        <dbReference type="ARBA" id="ARBA00022777"/>
    </source>
</evidence>
<feature type="compositionally biased region" description="Polar residues" evidence="13">
    <location>
        <begin position="259"/>
        <end position="269"/>
    </location>
</feature>
<keyword evidence="5 12" id="KW-0597">Phosphoprotein</keyword>
<dbReference type="CDD" id="cd16916">
    <property type="entry name" value="HATPase_CheA-like"/>
    <property type="match status" value="1"/>
</dbReference>
<dbReference type="eggNOG" id="COG0643">
    <property type="taxonomic scope" value="Bacteria"/>
</dbReference>
<dbReference type="InterPro" id="IPR004358">
    <property type="entry name" value="Sig_transdc_His_kin-like_C"/>
</dbReference>
<gene>
    <name evidence="17" type="primary">cheA36H</name>
    <name evidence="17" type="ordered locus">Geob_3694</name>
</gene>
<dbReference type="PANTHER" id="PTHR43395">
    <property type="entry name" value="SENSOR HISTIDINE KINASE CHEA"/>
    <property type="match status" value="1"/>
</dbReference>
<dbReference type="EC" id="2.7.13.3" evidence="2"/>
<keyword evidence="9" id="KW-0067">ATP-binding</keyword>
<dbReference type="SUPFAM" id="SSF50341">
    <property type="entry name" value="CheW-like"/>
    <property type="match status" value="1"/>
</dbReference>
<dbReference type="Gene3D" id="1.10.287.560">
    <property type="entry name" value="Histidine kinase CheA-like, homodimeric domain"/>
    <property type="match status" value="1"/>
</dbReference>
<keyword evidence="18" id="KW-1185">Reference proteome</keyword>
<dbReference type="FunFam" id="3.30.565.10:FF:000016">
    <property type="entry name" value="Chemotaxis protein CheA, putative"/>
    <property type="match status" value="1"/>
</dbReference>
<dbReference type="Gene3D" id="3.30.565.10">
    <property type="entry name" value="Histidine kinase-like ATPase, C-terminal domain"/>
    <property type="match status" value="1"/>
</dbReference>
<evidence type="ECO:0000256" key="13">
    <source>
        <dbReference type="SAM" id="MobiDB-lite"/>
    </source>
</evidence>
<keyword evidence="4" id="KW-0145">Chemotaxis</keyword>
<dbReference type="CDD" id="cd00731">
    <property type="entry name" value="CheA_reg"/>
    <property type="match status" value="1"/>
</dbReference>
<dbReference type="PROSITE" id="PS50851">
    <property type="entry name" value="CHEW"/>
    <property type="match status" value="1"/>
</dbReference>
<evidence type="ECO:0000256" key="6">
    <source>
        <dbReference type="ARBA" id="ARBA00022679"/>
    </source>
</evidence>
<dbReference type="InterPro" id="IPR036890">
    <property type="entry name" value="HATPase_C_sf"/>
</dbReference>
<reference evidence="17 18" key="1">
    <citation type="submission" date="2009-01" db="EMBL/GenBank/DDBJ databases">
        <title>Complete sequence of Geobacter sp. FRC-32.</title>
        <authorList>
            <consortium name="US DOE Joint Genome Institute"/>
            <person name="Lucas S."/>
            <person name="Copeland A."/>
            <person name="Lapidus A."/>
            <person name="Glavina del Rio T."/>
            <person name="Dalin E."/>
            <person name="Tice H."/>
            <person name="Bruce D."/>
            <person name="Goodwin L."/>
            <person name="Pitluck S."/>
            <person name="Saunders E."/>
            <person name="Brettin T."/>
            <person name="Detter J.C."/>
            <person name="Han C."/>
            <person name="Larimer F."/>
            <person name="Land M."/>
            <person name="Hauser L."/>
            <person name="Kyrpides N."/>
            <person name="Ovchinnikova G."/>
            <person name="Kostka J."/>
            <person name="Richardson P."/>
        </authorList>
    </citation>
    <scope>NUCLEOTIDE SEQUENCE [LARGE SCALE GENOMIC DNA]</scope>
    <source>
        <strain evidence="18">DSM 22248 / JCM 15807 / FRC-32</strain>
    </source>
</reference>
<comment type="catalytic activity">
    <reaction evidence="1">
        <text>ATP + protein L-histidine = ADP + protein N-phospho-L-histidine.</text>
        <dbReference type="EC" id="2.7.13.3"/>
    </reaction>
</comment>
<dbReference type="SMART" id="SM00260">
    <property type="entry name" value="CheW"/>
    <property type="match status" value="1"/>
</dbReference>
<keyword evidence="6" id="KW-0808">Transferase</keyword>
<dbReference type="InterPro" id="IPR036097">
    <property type="entry name" value="HisK_dim/P_sf"/>
</dbReference>
<evidence type="ECO:0000256" key="10">
    <source>
        <dbReference type="ARBA" id="ARBA00023012"/>
    </source>
</evidence>
<evidence type="ECO:0000256" key="1">
    <source>
        <dbReference type="ARBA" id="ARBA00000085"/>
    </source>
</evidence>
<dbReference type="EMBL" id="CP001390">
    <property type="protein sequence ID" value="ACM22033.1"/>
    <property type="molecule type" value="Genomic_DNA"/>
</dbReference>
<organism evidence="17 18">
    <name type="scientific">Geotalea daltonii (strain DSM 22248 / JCM 15807 / FRC-32)</name>
    <name type="common">Geobacter daltonii</name>
    <dbReference type="NCBI Taxonomy" id="316067"/>
    <lineage>
        <taxon>Bacteria</taxon>
        <taxon>Pseudomonadati</taxon>
        <taxon>Thermodesulfobacteriota</taxon>
        <taxon>Desulfuromonadia</taxon>
        <taxon>Geobacterales</taxon>
        <taxon>Geobacteraceae</taxon>
        <taxon>Geotalea</taxon>
    </lineage>
</organism>
<dbReference type="AlphaFoldDB" id="B9M712"/>
<dbReference type="SUPFAM" id="SSF47384">
    <property type="entry name" value="Homodimeric domain of signal transducing histidine kinase"/>
    <property type="match status" value="1"/>
</dbReference>
<dbReference type="PROSITE" id="PS50109">
    <property type="entry name" value="HIS_KIN"/>
    <property type="match status" value="1"/>
</dbReference>
<dbReference type="CDD" id="cd00088">
    <property type="entry name" value="HPT"/>
    <property type="match status" value="1"/>
</dbReference>
<dbReference type="Pfam" id="PF01627">
    <property type="entry name" value="Hpt"/>
    <property type="match status" value="1"/>
</dbReference>
<dbReference type="GO" id="GO:0005524">
    <property type="term" value="F:ATP binding"/>
    <property type="evidence" value="ECO:0007669"/>
    <property type="project" value="UniProtKB-KW"/>
</dbReference>
<feature type="domain" description="CheW-like" evidence="15">
    <location>
        <begin position="546"/>
        <end position="680"/>
    </location>
</feature>
<dbReference type="FunFam" id="2.30.30.40:FF:000048">
    <property type="entry name" value="Chemotaxis protein CheA, putative"/>
    <property type="match status" value="1"/>
</dbReference>
<name>B9M712_GEODF</name>
<dbReference type="SUPFAM" id="SSF47226">
    <property type="entry name" value="Histidine-containing phosphotransfer domain, HPT domain"/>
    <property type="match status" value="1"/>
</dbReference>
<evidence type="ECO:0000256" key="7">
    <source>
        <dbReference type="ARBA" id="ARBA00022741"/>
    </source>
</evidence>
<evidence type="ECO:0000256" key="11">
    <source>
        <dbReference type="ARBA" id="ARBA00035100"/>
    </source>
</evidence>
<dbReference type="SUPFAM" id="SSF55874">
    <property type="entry name" value="ATPase domain of HSP90 chaperone/DNA topoisomerase II/histidine kinase"/>
    <property type="match status" value="1"/>
</dbReference>
<keyword evidence="8 17" id="KW-0418">Kinase</keyword>
<evidence type="ECO:0000256" key="5">
    <source>
        <dbReference type="ARBA" id="ARBA00022553"/>
    </source>
</evidence>
<dbReference type="PRINTS" id="PR00344">
    <property type="entry name" value="BCTRLSENSOR"/>
</dbReference>
<dbReference type="Proteomes" id="UP000007721">
    <property type="component" value="Chromosome"/>
</dbReference>
<feature type="domain" description="Histidine kinase" evidence="14">
    <location>
        <begin position="342"/>
        <end position="544"/>
    </location>
</feature>
<evidence type="ECO:0000313" key="18">
    <source>
        <dbReference type="Proteomes" id="UP000007721"/>
    </source>
</evidence>
<keyword evidence="7" id="KW-0547">Nucleotide-binding</keyword>
<dbReference type="Pfam" id="PF02895">
    <property type="entry name" value="H-kinase_dim"/>
    <property type="match status" value="1"/>
</dbReference>
<dbReference type="Gene3D" id="2.30.30.40">
    <property type="entry name" value="SH3 Domains"/>
    <property type="match status" value="1"/>
</dbReference>
<dbReference type="PANTHER" id="PTHR43395:SF10">
    <property type="entry name" value="CHEMOTAXIS PROTEIN CHEA"/>
    <property type="match status" value="1"/>
</dbReference>
<dbReference type="InterPro" id="IPR005467">
    <property type="entry name" value="His_kinase_dom"/>
</dbReference>
<dbReference type="SMART" id="SM01231">
    <property type="entry name" value="H-kinase_dim"/>
    <property type="match status" value="1"/>
</dbReference>
<feature type="region of interest" description="Disordered" evidence="13">
    <location>
        <begin position="249"/>
        <end position="292"/>
    </location>
</feature>
<dbReference type="SMART" id="SM00073">
    <property type="entry name" value="HPT"/>
    <property type="match status" value="1"/>
</dbReference>
<dbReference type="GO" id="GO:0000155">
    <property type="term" value="F:phosphorelay sensor kinase activity"/>
    <property type="evidence" value="ECO:0007669"/>
    <property type="project" value="InterPro"/>
</dbReference>
<evidence type="ECO:0000256" key="4">
    <source>
        <dbReference type="ARBA" id="ARBA00022500"/>
    </source>
</evidence>
<evidence type="ECO:0000256" key="2">
    <source>
        <dbReference type="ARBA" id="ARBA00012438"/>
    </source>
</evidence>
<feature type="modified residue" description="Phosphohistidine" evidence="12">
    <location>
        <position position="50"/>
    </location>
</feature>
<dbReference type="Pfam" id="PF01584">
    <property type="entry name" value="CheW"/>
    <property type="match status" value="1"/>
</dbReference>
<evidence type="ECO:0000256" key="12">
    <source>
        <dbReference type="PROSITE-ProRule" id="PRU00110"/>
    </source>
</evidence>
<accession>B9M712</accession>
<protein>
    <recommendedName>
        <fullName evidence="3">Chemotaxis protein CheA</fullName>
        <ecNumber evidence="2">2.7.13.3</ecNumber>
    </recommendedName>
</protein>
<dbReference type="PROSITE" id="PS50894">
    <property type="entry name" value="HPT"/>
    <property type="match status" value="1"/>
</dbReference>
<evidence type="ECO:0000256" key="9">
    <source>
        <dbReference type="ARBA" id="ARBA00022840"/>
    </source>
</evidence>
<dbReference type="RefSeq" id="WP_012648759.1">
    <property type="nucleotide sequence ID" value="NC_011979.1"/>
</dbReference>
<dbReference type="Pfam" id="PF02518">
    <property type="entry name" value="HATPase_c"/>
    <property type="match status" value="1"/>
</dbReference>
<evidence type="ECO:0000259" key="16">
    <source>
        <dbReference type="PROSITE" id="PS50894"/>
    </source>
</evidence>
<evidence type="ECO:0000259" key="14">
    <source>
        <dbReference type="PROSITE" id="PS50109"/>
    </source>
</evidence>
<dbReference type="GO" id="GO:0006935">
    <property type="term" value="P:chemotaxis"/>
    <property type="evidence" value="ECO:0007669"/>
    <property type="project" value="UniProtKB-KW"/>
</dbReference>